<reference evidence="2" key="1">
    <citation type="submission" date="2020-03" db="EMBL/GenBank/DDBJ databases">
        <authorList>
            <person name="Weist P."/>
        </authorList>
    </citation>
    <scope>NUCLEOTIDE SEQUENCE</scope>
</reference>
<organism evidence="2 3">
    <name type="scientific">Pleuronectes platessa</name>
    <name type="common">European plaice</name>
    <dbReference type="NCBI Taxonomy" id="8262"/>
    <lineage>
        <taxon>Eukaryota</taxon>
        <taxon>Metazoa</taxon>
        <taxon>Chordata</taxon>
        <taxon>Craniata</taxon>
        <taxon>Vertebrata</taxon>
        <taxon>Euteleostomi</taxon>
        <taxon>Actinopterygii</taxon>
        <taxon>Neopterygii</taxon>
        <taxon>Teleostei</taxon>
        <taxon>Neoteleostei</taxon>
        <taxon>Acanthomorphata</taxon>
        <taxon>Carangaria</taxon>
        <taxon>Pleuronectiformes</taxon>
        <taxon>Pleuronectoidei</taxon>
        <taxon>Pleuronectidae</taxon>
        <taxon>Pleuronectes</taxon>
    </lineage>
</organism>
<protein>
    <submittedName>
        <fullName evidence="2">Uncharacterized protein</fullName>
    </submittedName>
</protein>
<evidence type="ECO:0000313" key="3">
    <source>
        <dbReference type="Proteomes" id="UP001153269"/>
    </source>
</evidence>
<feature type="region of interest" description="Disordered" evidence="1">
    <location>
        <begin position="1"/>
        <end position="21"/>
    </location>
</feature>
<gene>
    <name evidence="2" type="ORF">PLEPLA_LOCUS35694</name>
</gene>
<dbReference type="EMBL" id="CADEAL010003963">
    <property type="protein sequence ID" value="CAB1448030.1"/>
    <property type="molecule type" value="Genomic_DNA"/>
</dbReference>
<dbReference type="AlphaFoldDB" id="A0A9N7Z3Z2"/>
<feature type="compositionally biased region" description="Polar residues" evidence="1">
    <location>
        <begin position="8"/>
        <end position="19"/>
    </location>
</feature>
<accession>A0A9N7Z3Z2</accession>
<proteinExistence type="predicted"/>
<keyword evidence="3" id="KW-1185">Reference proteome</keyword>
<sequence>MLPVQPGGRQQVSTASRQHPSALLHPIARASRVEVPESEYGHGGRTVRRGVTGGCGTLTPNHKYPSPAVSLLRSLFSTQSRSCVMMWSQPGSAMRKIQVERRFLGRSAVLEPLVCLRVITSIQMTAT</sequence>
<evidence type="ECO:0000256" key="1">
    <source>
        <dbReference type="SAM" id="MobiDB-lite"/>
    </source>
</evidence>
<evidence type="ECO:0000313" key="2">
    <source>
        <dbReference type="EMBL" id="CAB1448030.1"/>
    </source>
</evidence>
<name>A0A9N7Z3Z2_PLEPL</name>
<comment type="caution">
    <text evidence="2">The sequence shown here is derived from an EMBL/GenBank/DDBJ whole genome shotgun (WGS) entry which is preliminary data.</text>
</comment>
<dbReference type="Proteomes" id="UP001153269">
    <property type="component" value="Unassembled WGS sequence"/>
</dbReference>